<reference evidence="2 3" key="2">
    <citation type="journal article" date="2011" name="Stand. Genomic Sci.">
        <title>Complete genome sequence of Leadbetterella byssophila type strain (4M15).</title>
        <authorList>
            <person name="Abt B."/>
            <person name="Teshima H."/>
            <person name="Lucas S."/>
            <person name="Lapidus A."/>
            <person name="Del Rio T.G."/>
            <person name="Nolan M."/>
            <person name="Tice H."/>
            <person name="Cheng J.F."/>
            <person name="Pitluck S."/>
            <person name="Liolios K."/>
            <person name="Pagani I."/>
            <person name="Ivanova N."/>
            <person name="Mavromatis K."/>
            <person name="Pati A."/>
            <person name="Tapia R."/>
            <person name="Han C."/>
            <person name="Goodwin L."/>
            <person name="Chen A."/>
            <person name="Palaniappan K."/>
            <person name="Land M."/>
            <person name="Hauser L."/>
            <person name="Chang Y.J."/>
            <person name="Jeffries C.D."/>
            <person name="Rohde M."/>
            <person name="Goker M."/>
            <person name="Tindall B.J."/>
            <person name="Detter J.C."/>
            <person name="Woyke T."/>
            <person name="Bristow J."/>
            <person name="Eisen J.A."/>
            <person name="Markowitz V."/>
            <person name="Hugenholtz P."/>
            <person name="Klenk H.P."/>
            <person name="Kyrpides N.C."/>
        </authorList>
    </citation>
    <scope>NUCLEOTIDE SEQUENCE [LARGE SCALE GENOMIC DNA]</scope>
    <source>
        <strain evidence="3">DSM 17132 / JCM 16389 / KACC 11308 / NBRC 106382 / 4M15</strain>
    </source>
</reference>
<dbReference type="Gene3D" id="3.90.1570.30">
    <property type="match status" value="1"/>
</dbReference>
<name>E4RZH8_LEAB4</name>
<dbReference type="KEGG" id="lby:Lbys_1695"/>
<dbReference type="RefSeq" id="WP_013408451.1">
    <property type="nucleotide sequence ID" value="NC_014655.1"/>
</dbReference>
<reference key="1">
    <citation type="submission" date="2010-11" db="EMBL/GenBank/DDBJ databases">
        <title>The complete genome of Leadbetterella byssophila DSM 17132.</title>
        <authorList>
            <consortium name="US DOE Joint Genome Institute (JGI-PGF)"/>
            <person name="Lucas S."/>
            <person name="Copeland A."/>
            <person name="Lapidus A."/>
            <person name="Glavina del Rio T."/>
            <person name="Dalin E."/>
            <person name="Tice H."/>
            <person name="Bruce D."/>
            <person name="Goodwin L."/>
            <person name="Pitluck S."/>
            <person name="Kyrpides N."/>
            <person name="Mavromatis K."/>
            <person name="Ivanova N."/>
            <person name="Teshima H."/>
            <person name="Brettin T."/>
            <person name="Detter J.C."/>
            <person name="Han C."/>
            <person name="Tapia R."/>
            <person name="Land M."/>
            <person name="Hauser L."/>
            <person name="Markowitz V."/>
            <person name="Cheng J.-F."/>
            <person name="Hugenholtz P."/>
            <person name="Woyke T."/>
            <person name="Wu D."/>
            <person name="Tindall B."/>
            <person name="Pomrenke H.G."/>
            <person name="Brambilla E."/>
            <person name="Klenk H.-P."/>
            <person name="Eisen J.A."/>
        </authorList>
    </citation>
    <scope>NUCLEOTIDE SEQUENCE [LARGE SCALE GENOMIC DNA]</scope>
    <source>
        <strain>DSM 17132</strain>
    </source>
</reference>
<sequence length="143" mass="16434">MKRNGLKLKTVGDVTYVFDLTRKKYLVLTPEEKVRQTFIHYLLDVLGYSLSLLRTELPTSYHGLAKRTDILVFDQKGQPYMLVECKAADVKITSKVVEQASRYNVNLQAPYLCVTNGSSTFCFHIDFENQKTTQIRELPLPQV</sequence>
<gene>
    <name evidence="2" type="ordered locus">Lbys_1695</name>
</gene>
<dbReference type="HOGENOM" id="CLU_115841_1_0_10"/>
<accession>E4RZH8</accession>
<organism evidence="2 3">
    <name type="scientific">Leadbetterella byssophila (strain DSM 17132 / JCM 16389 / KACC 11308 / NBRC 106382 / 4M15)</name>
    <dbReference type="NCBI Taxonomy" id="649349"/>
    <lineage>
        <taxon>Bacteria</taxon>
        <taxon>Pseudomonadati</taxon>
        <taxon>Bacteroidota</taxon>
        <taxon>Cytophagia</taxon>
        <taxon>Cytophagales</taxon>
        <taxon>Leadbetterellaceae</taxon>
        <taxon>Leadbetterella</taxon>
    </lineage>
</organism>
<proteinExistence type="predicted"/>
<dbReference type="InterPro" id="IPR029464">
    <property type="entry name" value="HSDR_N"/>
</dbReference>
<feature type="domain" description="Type I restriction enzyme R protein N-terminal" evidence="1">
    <location>
        <begin position="30"/>
        <end position="139"/>
    </location>
</feature>
<keyword evidence="3" id="KW-1185">Reference proteome</keyword>
<evidence type="ECO:0000313" key="2">
    <source>
        <dbReference type="EMBL" id="ADQ17402.1"/>
    </source>
</evidence>
<dbReference type="Proteomes" id="UP000007435">
    <property type="component" value="Chromosome"/>
</dbReference>
<dbReference type="EMBL" id="CP002305">
    <property type="protein sequence ID" value="ADQ17402.1"/>
    <property type="molecule type" value="Genomic_DNA"/>
</dbReference>
<dbReference type="eggNOG" id="COG4096">
    <property type="taxonomic scope" value="Bacteria"/>
</dbReference>
<protein>
    <recommendedName>
        <fullName evidence="1">Type I restriction enzyme R protein N-terminal domain-containing protein</fullName>
    </recommendedName>
</protein>
<evidence type="ECO:0000313" key="3">
    <source>
        <dbReference type="Proteomes" id="UP000007435"/>
    </source>
</evidence>
<dbReference type="STRING" id="649349.Lbys_1695"/>
<evidence type="ECO:0000259" key="1">
    <source>
        <dbReference type="Pfam" id="PF13588"/>
    </source>
</evidence>
<dbReference type="AlphaFoldDB" id="E4RZH8"/>
<dbReference type="Pfam" id="PF13588">
    <property type="entry name" value="HSDR_N_2"/>
    <property type="match status" value="1"/>
</dbReference>